<protein>
    <submittedName>
        <fullName evidence="1">DUF1643 domain-containing protein</fullName>
    </submittedName>
</protein>
<name>A0ABW3PGL1_9LACO</name>
<dbReference type="RefSeq" id="WP_121977673.1">
    <property type="nucleotide sequence ID" value="NZ_JBHTLH010000005.1"/>
</dbReference>
<evidence type="ECO:0000313" key="2">
    <source>
        <dbReference type="Proteomes" id="UP001597156"/>
    </source>
</evidence>
<accession>A0ABW3PGL1</accession>
<organism evidence="1 2">
    <name type="scientific">Lentilactobacillus raoultii</name>
    <dbReference type="NCBI Taxonomy" id="1987503"/>
    <lineage>
        <taxon>Bacteria</taxon>
        <taxon>Bacillati</taxon>
        <taxon>Bacillota</taxon>
        <taxon>Bacilli</taxon>
        <taxon>Lactobacillales</taxon>
        <taxon>Lactobacillaceae</taxon>
        <taxon>Lentilactobacillus</taxon>
    </lineage>
</organism>
<dbReference type="Proteomes" id="UP001597156">
    <property type="component" value="Unassembled WGS sequence"/>
</dbReference>
<dbReference type="EMBL" id="JBHTLH010000005">
    <property type="protein sequence ID" value="MFD1124061.1"/>
    <property type="molecule type" value="Genomic_DNA"/>
</dbReference>
<evidence type="ECO:0000313" key="1">
    <source>
        <dbReference type="EMBL" id="MFD1124061.1"/>
    </source>
</evidence>
<comment type="caution">
    <text evidence="1">The sequence shown here is derived from an EMBL/GenBank/DDBJ whole genome shotgun (WGS) entry which is preliminary data.</text>
</comment>
<gene>
    <name evidence="1" type="ORF">ACFQ22_01615</name>
</gene>
<proteinExistence type="predicted"/>
<sequence length="270" mass="31525">MTLLYPKEVEIDNLKLLPTDDLKPEIKANISSTDNLIFHNQVTNDYYRFLLPFIIKKNSNSTLIALMMNPNNADRNFPDKTTNILLNHSRFKAGDENSVAAKRYQHIYLINVIPFIEGNSDNSKISGWLKDEKTIHQSRNFLKENCEVIQKVVNYLSEKEQPFDLLLATGKLRLNKQKEEYQKIMDKFNAANNHNLINNVYYRDINVDSTYTQDNVDFEQGYSEHLARIKEGVPTPSVEPDRHEKDIKLAKPVKFNQLLHKPDYQLKRKN</sequence>
<reference evidence="2" key="1">
    <citation type="journal article" date="2019" name="Int. J. Syst. Evol. Microbiol.">
        <title>The Global Catalogue of Microorganisms (GCM) 10K type strain sequencing project: providing services to taxonomists for standard genome sequencing and annotation.</title>
        <authorList>
            <consortium name="The Broad Institute Genomics Platform"/>
            <consortium name="The Broad Institute Genome Sequencing Center for Infectious Disease"/>
            <person name="Wu L."/>
            <person name="Ma J."/>
        </authorList>
    </citation>
    <scope>NUCLEOTIDE SEQUENCE [LARGE SCALE GENOMIC DNA]</scope>
    <source>
        <strain evidence="2">CCUG 71848</strain>
    </source>
</reference>
<keyword evidence="2" id="KW-1185">Reference proteome</keyword>